<proteinExistence type="predicted"/>
<dbReference type="EMBL" id="ML739325">
    <property type="protein sequence ID" value="KAE8349268.1"/>
    <property type="molecule type" value="Genomic_DNA"/>
</dbReference>
<keyword evidence="1" id="KW-0175">Coiled coil</keyword>
<dbReference type="Proteomes" id="UP000327118">
    <property type="component" value="Unassembled WGS sequence"/>
</dbReference>
<evidence type="ECO:0000313" key="4">
    <source>
        <dbReference type="Proteomes" id="UP000327118"/>
    </source>
</evidence>
<dbReference type="AlphaFoldDB" id="A0A5N6YVW6"/>
<gene>
    <name evidence="3" type="ORF">BDV28DRAFT_141565</name>
</gene>
<name>A0A5N6YVW6_9EURO</name>
<protein>
    <submittedName>
        <fullName evidence="3">Uncharacterized protein</fullName>
    </submittedName>
</protein>
<feature type="region of interest" description="Disordered" evidence="2">
    <location>
        <begin position="39"/>
        <end position="87"/>
    </location>
</feature>
<keyword evidence="4" id="KW-1185">Reference proteome</keyword>
<feature type="compositionally biased region" description="Pro residues" evidence="2">
    <location>
        <begin position="67"/>
        <end position="85"/>
    </location>
</feature>
<accession>A0A5N6YVW6</accession>
<feature type="coiled-coil region" evidence="1">
    <location>
        <begin position="1"/>
        <end position="28"/>
    </location>
</feature>
<sequence length="279" mass="30732">MEEWEKGFETAKAEWKKKEEELEKKLNQWKQWGVSISLGYGDPSPDGQRPPYVTRTSSSRFVAHSQPPLPRALPAPGPALLPPLQTPRGYWQNSRNYLRRSVPQIPSGRTLDLTQGDDILPTDDVVTGPSYPPPHNGTQFGGPPPPTALIGYSQVGRLLPDTILSQDAAGDPYRENILPPIGGQIDGNPMPHGLPTIPYNPLPPLPNLGQALLYQYAEQDATQAYTDQPYDCGPTVPANIQEVAQVEPVPDYLYGVSQTEYVAPDVTQPIDENSELYDE</sequence>
<evidence type="ECO:0000256" key="2">
    <source>
        <dbReference type="SAM" id="MobiDB-lite"/>
    </source>
</evidence>
<organism evidence="3 4">
    <name type="scientific">Aspergillus coremiiformis</name>
    <dbReference type="NCBI Taxonomy" id="138285"/>
    <lineage>
        <taxon>Eukaryota</taxon>
        <taxon>Fungi</taxon>
        <taxon>Dikarya</taxon>
        <taxon>Ascomycota</taxon>
        <taxon>Pezizomycotina</taxon>
        <taxon>Eurotiomycetes</taxon>
        <taxon>Eurotiomycetidae</taxon>
        <taxon>Eurotiales</taxon>
        <taxon>Aspergillaceae</taxon>
        <taxon>Aspergillus</taxon>
        <taxon>Aspergillus subgen. Circumdati</taxon>
    </lineage>
</organism>
<evidence type="ECO:0000256" key="1">
    <source>
        <dbReference type="SAM" id="Coils"/>
    </source>
</evidence>
<evidence type="ECO:0000313" key="3">
    <source>
        <dbReference type="EMBL" id="KAE8349268.1"/>
    </source>
</evidence>
<reference evidence="4" key="1">
    <citation type="submission" date="2019-04" db="EMBL/GenBank/DDBJ databases">
        <title>Friends and foes A comparative genomics studyof 23 Aspergillus species from section Flavi.</title>
        <authorList>
            <consortium name="DOE Joint Genome Institute"/>
            <person name="Kjaerbolling I."/>
            <person name="Vesth T."/>
            <person name="Frisvad J.C."/>
            <person name="Nybo J.L."/>
            <person name="Theobald S."/>
            <person name="Kildgaard S."/>
            <person name="Isbrandt T."/>
            <person name="Kuo A."/>
            <person name="Sato A."/>
            <person name="Lyhne E.K."/>
            <person name="Kogle M.E."/>
            <person name="Wiebenga A."/>
            <person name="Kun R.S."/>
            <person name="Lubbers R.J."/>
            <person name="Makela M.R."/>
            <person name="Barry K."/>
            <person name="Chovatia M."/>
            <person name="Clum A."/>
            <person name="Daum C."/>
            <person name="Haridas S."/>
            <person name="He G."/>
            <person name="LaButti K."/>
            <person name="Lipzen A."/>
            <person name="Mondo S."/>
            <person name="Riley R."/>
            <person name="Salamov A."/>
            <person name="Simmons B.A."/>
            <person name="Magnuson J.K."/>
            <person name="Henrissat B."/>
            <person name="Mortensen U.H."/>
            <person name="Larsen T.O."/>
            <person name="Devries R.P."/>
            <person name="Grigoriev I.V."/>
            <person name="Machida M."/>
            <person name="Baker S.E."/>
            <person name="Andersen M.R."/>
        </authorList>
    </citation>
    <scope>NUCLEOTIDE SEQUENCE [LARGE SCALE GENOMIC DNA]</scope>
    <source>
        <strain evidence="4">CBS 553.77</strain>
    </source>
</reference>